<accession>A0A195FWC8</accession>
<dbReference type="AlphaFoldDB" id="A0A195FWC8"/>
<dbReference type="InterPro" id="IPR012337">
    <property type="entry name" value="RNaseH-like_sf"/>
</dbReference>
<feature type="non-terminal residue" evidence="1">
    <location>
        <position position="1"/>
    </location>
</feature>
<evidence type="ECO:0000313" key="1">
    <source>
        <dbReference type="EMBL" id="KYN44970.1"/>
    </source>
</evidence>
<dbReference type="Gene3D" id="3.30.420.10">
    <property type="entry name" value="Ribonuclease H-like superfamily/Ribonuclease H"/>
    <property type="match status" value="1"/>
</dbReference>
<dbReference type="Proteomes" id="UP000078541">
    <property type="component" value="Unassembled WGS sequence"/>
</dbReference>
<gene>
    <name evidence="1" type="ORF">ALC56_00622</name>
</gene>
<evidence type="ECO:0000313" key="2">
    <source>
        <dbReference type="Proteomes" id="UP000078541"/>
    </source>
</evidence>
<proteinExistence type="predicted"/>
<organism evidence="1 2">
    <name type="scientific">Trachymyrmex septentrionalis</name>
    <dbReference type="NCBI Taxonomy" id="34720"/>
    <lineage>
        <taxon>Eukaryota</taxon>
        <taxon>Metazoa</taxon>
        <taxon>Ecdysozoa</taxon>
        <taxon>Arthropoda</taxon>
        <taxon>Hexapoda</taxon>
        <taxon>Insecta</taxon>
        <taxon>Pterygota</taxon>
        <taxon>Neoptera</taxon>
        <taxon>Endopterygota</taxon>
        <taxon>Hymenoptera</taxon>
        <taxon>Apocrita</taxon>
        <taxon>Aculeata</taxon>
        <taxon>Formicoidea</taxon>
        <taxon>Formicidae</taxon>
        <taxon>Myrmicinae</taxon>
        <taxon>Trachymyrmex</taxon>
    </lineage>
</organism>
<keyword evidence="2" id="KW-1185">Reference proteome</keyword>
<name>A0A195FWC8_9HYME</name>
<dbReference type="GO" id="GO:0003676">
    <property type="term" value="F:nucleic acid binding"/>
    <property type="evidence" value="ECO:0007669"/>
    <property type="project" value="InterPro"/>
</dbReference>
<evidence type="ECO:0008006" key="3">
    <source>
        <dbReference type="Google" id="ProtNLM"/>
    </source>
</evidence>
<reference evidence="1 2" key="1">
    <citation type="submission" date="2016-03" db="EMBL/GenBank/DDBJ databases">
        <title>Trachymyrmex septentrionalis WGS genome.</title>
        <authorList>
            <person name="Nygaard S."/>
            <person name="Hu H."/>
            <person name="Boomsma J."/>
            <person name="Zhang G."/>
        </authorList>
    </citation>
    <scope>NUCLEOTIDE SEQUENCE [LARGE SCALE GENOMIC DNA]</scope>
    <source>
        <strain evidence="1">Tsep2-gDNA-1</strain>
        <tissue evidence="1">Whole body</tissue>
    </source>
</reference>
<protein>
    <recommendedName>
        <fullName evidence="3">RNase H type-1 domain-containing protein</fullName>
    </recommendedName>
</protein>
<sequence length="161" mass="18673">GVGIYFPTLQLNHSYRFPAGTSIFTAEAWVLLVAVKMICEEHCFRVVIFTDSKSVLEAIALPRTLAKSIFTRQFRDYLDGEFLQKGLLYEQYYQDSSPKTWYAKLHLKREEIILTTSDLIINCIDKTFPNSPRDIFPLLKKPSVKMCRLLLAFFKAINLRI</sequence>
<dbReference type="SUPFAM" id="SSF53098">
    <property type="entry name" value="Ribonuclease H-like"/>
    <property type="match status" value="1"/>
</dbReference>
<dbReference type="EMBL" id="KQ981204">
    <property type="protein sequence ID" value="KYN44970.1"/>
    <property type="molecule type" value="Genomic_DNA"/>
</dbReference>
<dbReference type="InterPro" id="IPR036397">
    <property type="entry name" value="RNaseH_sf"/>
</dbReference>